<dbReference type="EMBL" id="OUUZ01000009">
    <property type="protein sequence ID" value="SPQ22446.1"/>
    <property type="molecule type" value="Genomic_DNA"/>
</dbReference>
<dbReference type="AlphaFoldDB" id="A0A446BIZ3"/>
<evidence type="ECO:0000313" key="1">
    <source>
        <dbReference type="EMBL" id="SPQ22446.1"/>
    </source>
</evidence>
<evidence type="ECO:0000313" key="2">
    <source>
        <dbReference type="Proteomes" id="UP000289323"/>
    </source>
</evidence>
<sequence>MALQFDQRVTDLLQKQGAMRVAVFLRSKSPLYSLGNDEVVISACRTLGIDPVASRARLMTILEWDYLTIFAFNLWFDDYDWATAHHKLGSQEFRDKVNDFVASQHDRHGWDAKPPYLEDHTLPGV</sequence>
<organism evidence="1 2">
    <name type="scientific">Thermothielavioides terrestris</name>
    <dbReference type="NCBI Taxonomy" id="2587410"/>
    <lineage>
        <taxon>Eukaryota</taxon>
        <taxon>Fungi</taxon>
        <taxon>Dikarya</taxon>
        <taxon>Ascomycota</taxon>
        <taxon>Pezizomycotina</taxon>
        <taxon>Sordariomycetes</taxon>
        <taxon>Sordariomycetidae</taxon>
        <taxon>Sordariales</taxon>
        <taxon>Chaetomiaceae</taxon>
        <taxon>Thermothielavioides</taxon>
    </lineage>
</organism>
<accession>A0A446BIZ3</accession>
<name>A0A446BIZ3_9PEZI</name>
<proteinExistence type="predicted"/>
<protein>
    <submittedName>
        <fullName evidence="1">C5ac5216-9032-44f7-b145-b7e94d7e4852</fullName>
    </submittedName>
</protein>
<gene>
    <name evidence="1" type="ORF">TT172_LOCUS4865</name>
</gene>
<dbReference type="Proteomes" id="UP000289323">
    <property type="component" value="Unassembled WGS sequence"/>
</dbReference>
<reference evidence="1 2" key="1">
    <citation type="submission" date="2018-04" db="EMBL/GenBank/DDBJ databases">
        <authorList>
            <person name="Huttner S."/>
            <person name="Dainat J."/>
        </authorList>
    </citation>
    <scope>NUCLEOTIDE SEQUENCE [LARGE SCALE GENOMIC DNA]</scope>
</reference>